<name>A0ABW0SU85_9GAMM</name>
<reference evidence="4" key="1">
    <citation type="journal article" date="2019" name="Int. J. Syst. Evol. Microbiol.">
        <title>The Global Catalogue of Microorganisms (GCM) 10K type strain sequencing project: providing services to taxonomists for standard genome sequencing and annotation.</title>
        <authorList>
            <consortium name="The Broad Institute Genomics Platform"/>
            <consortium name="The Broad Institute Genome Sequencing Center for Infectious Disease"/>
            <person name="Wu L."/>
            <person name="Ma J."/>
        </authorList>
    </citation>
    <scope>NUCLEOTIDE SEQUENCE [LARGE SCALE GENOMIC DNA]</scope>
    <source>
        <strain evidence="4">CGMCC 1.13587</strain>
    </source>
</reference>
<accession>A0ABW0SU85</accession>
<evidence type="ECO:0000256" key="2">
    <source>
        <dbReference type="SAM" id="SignalP"/>
    </source>
</evidence>
<dbReference type="Proteomes" id="UP001596111">
    <property type="component" value="Unassembled WGS sequence"/>
</dbReference>
<feature type="compositionally biased region" description="Basic and acidic residues" evidence="1">
    <location>
        <begin position="79"/>
        <end position="102"/>
    </location>
</feature>
<evidence type="ECO:0000313" key="4">
    <source>
        <dbReference type="Proteomes" id="UP001596111"/>
    </source>
</evidence>
<protein>
    <submittedName>
        <fullName evidence="3">DUF2782 domain-containing protein</fullName>
    </submittedName>
</protein>
<proteinExistence type="predicted"/>
<dbReference type="Gene3D" id="2.20.130.30">
    <property type="entry name" value="Protein of unknown function DUF2782"/>
    <property type="match status" value="1"/>
</dbReference>
<keyword evidence="4" id="KW-1185">Reference proteome</keyword>
<feature type="chain" id="PRO_5046360436" evidence="2">
    <location>
        <begin position="26"/>
        <end position="177"/>
    </location>
</feature>
<feature type="signal peptide" evidence="2">
    <location>
        <begin position="1"/>
        <end position="25"/>
    </location>
</feature>
<dbReference type="InterPro" id="IPR021357">
    <property type="entry name" value="DUF2782"/>
</dbReference>
<sequence length="177" mass="18547">MKTAALLVAASVLFASSLLVSNVSAQSSPSTNVPPPPGINDPGVQAVAPAAKPAAKPRPAHAATGHRPLDLKPQALPAMHDDGSAHAGRDKSVPEIQVRQEGDNSIQEYSRNGRVYMVVVTPKNGIEQTYMVDPQGRLVDEHGQKPVGPVMYKVLEWGKAKPPAENSSGATPSDNGH</sequence>
<feature type="region of interest" description="Disordered" evidence="1">
    <location>
        <begin position="25"/>
        <end position="102"/>
    </location>
</feature>
<dbReference type="RefSeq" id="WP_377325161.1">
    <property type="nucleotide sequence ID" value="NZ_JBHSNG010000004.1"/>
</dbReference>
<comment type="caution">
    <text evidence="3">The sequence shown here is derived from an EMBL/GenBank/DDBJ whole genome shotgun (WGS) entry which is preliminary data.</text>
</comment>
<evidence type="ECO:0000313" key="3">
    <source>
        <dbReference type="EMBL" id="MFC5580561.1"/>
    </source>
</evidence>
<organism evidence="3 4">
    <name type="scientific">Rhodanobacter terrae</name>
    <dbReference type="NCBI Taxonomy" id="418647"/>
    <lineage>
        <taxon>Bacteria</taxon>
        <taxon>Pseudomonadati</taxon>
        <taxon>Pseudomonadota</taxon>
        <taxon>Gammaproteobacteria</taxon>
        <taxon>Lysobacterales</taxon>
        <taxon>Rhodanobacteraceae</taxon>
        <taxon>Rhodanobacter</taxon>
    </lineage>
</organism>
<keyword evidence="2" id="KW-0732">Signal</keyword>
<gene>
    <name evidence="3" type="ORF">ACFPPB_05500</name>
</gene>
<dbReference type="Pfam" id="PF11191">
    <property type="entry name" value="DUF2782"/>
    <property type="match status" value="1"/>
</dbReference>
<dbReference type="EMBL" id="JBHSNG010000004">
    <property type="protein sequence ID" value="MFC5580561.1"/>
    <property type="molecule type" value="Genomic_DNA"/>
</dbReference>
<evidence type="ECO:0000256" key="1">
    <source>
        <dbReference type="SAM" id="MobiDB-lite"/>
    </source>
</evidence>